<proteinExistence type="predicted"/>
<evidence type="ECO:0000313" key="4">
    <source>
        <dbReference type="Proteomes" id="UP000031521"/>
    </source>
</evidence>
<feature type="transmembrane region" description="Helical" evidence="2">
    <location>
        <begin position="80"/>
        <end position="100"/>
    </location>
</feature>
<dbReference type="Proteomes" id="UP000031521">
    <property type="component" value="Chromosome"/>
</dbReference>
<sequence>MSDISMTEAYAGADRSPRKGPAVRGIHRTRLLFYFAIAFILAPKVNIVSFGDSGLRTEDFILFAALPVVFWRYRRRAHPFPSYVWAFFAFMAASFLSAIVNLGEMGLTGLVFTGRQVQYFLWFLIAAEFAPRISEARFRRAFGIIASVLLVWWLGEASGLVPKIGRFAVVDERITLNTSGPYETAILAVLVLILAPKRWQKIGMIGVLLATQSRITIAAAIVVWQISRPARNTFLLLLLVPVVLLVLAFDPQSVSESRFSQTQSLSSMASDLVGRIDNVPQIRSLEDFRALVAQGLRRNVDFTAGDASFQVRAYKWALILKSLTADAQHLLLGWGPGAWGLAVDGHYVRFLGEGGLIGLLTALIFFGFSLLGRDSPLPYRLGFLTMALSCIFIDAAVASKVSSTLWIIAGYFHGQRINQWRQSQAPERSEP</sequence>
<dbReference type="AlphaFoldDB" id="A0A0B5DQP6"/>
<feature type="transmembrane region" description="Helical" evidence="2">
    <location>
        <begin position="138"/>
        <end position="154"/>
    </location>
</feature>
<feature type="transmembrane region" description="Helical" evidence="2">
    <location>
        <begin position="174"/>
        <end position="195"/>
    </location>
</feature>
<reference evidence="3 4" key="1">
    <citation type="journal article" date="2014" name="Int. J. Syst. Evol. Microbiol.">
        <title>Celeribacter indicus sp. nov., a polycyclic aromatic hydrocarbon-degrading bacterium from deep-sea sediment and reclassification of Huaishuia halophila as Celeribacter halophilus comb. nov.</title>
        <authorList>
            <person name="Lai Q."/>
            <person name="Cao J."/>
            <person name="Yuan J."/>
            <person name="Li F."/>
            <person name="Shao Z."/>
        </authorList>
    </citation>
    <scope>NUCLEOTIDE SEQUENCE [LARGE SCALE GENOMIC DNA]</scope>
    <source>
        <strain evidence="3">P73</strain>
    </source>
</reference>
<dbReference type="OrthoDB" id="282106at204455"/>
<organism evidence="3 4">
    <name type="scientific">Celeribacter indicus</name>
    <dbReference type="NCBI Taxonomy" id="1208324"/>
    <lineage>
        <taxon>Bacteria</taxon>
        <taxon>Pseudomonadati</taxon>
        <taxon>Pseudomonadota</taxon>
        <taxon>Alphaproteobacteria</taxon>
        <taxon>Rhodobacterales</taxon>
        <taxon>Roseobacteraceae</taxon>
        <taxon>Celeribacter</taxon>
    </lineage>
</organism>
<evidence type="ECO:0000256" key="1">
    <source>
        <dbReference type="SAM" id="MobiDB-lite"/>
    </source>
</evidence>
<dbReference type="KEGG" id="cid:P73_0704"/>
<feature type="transmembrane region" description="Helical" evidence="2">
    <location>
        <begin position="232"/>
        <end position="249"/>
    </location>
</feature>
<name>A0A0B5DQP6_9RHOB</name>
<keyword evidence="2" id="KW-1133">Transmembrane helix</keyword>
<dbReference type="EMBL" id="CP004393">
    <property type="protein sequence ID" value="AJE45419.1"/>
    <property type="molecule type" value="Genomic_DNA"/>
</dbReference>
<dbReference type="STRING" id="1208324.P73_0704"/>
<feature type="transmembrane region" description="Helical" evidence="2">
    <location>
        <begin position="383"/>
        <end position="412"/>
    </location>
</feature>
<keyword evidence="2" id="KW-0812">Transmembrane</keyword>
<dbReference type="RefSeq" id="WP_043868495.1">
    <property type="nucleotide sequence ID" value="NZ_CP004393.1"/>
</dbReference>
<keyword evidence="2" id="KW-0472">Membrane</keyword>
<evidence type="ECO:0008006" key="5">
    <source>
        <dbReference type="Google" id="ProtNLM"/>
    </source>
</evidence>
<feature type="transmembrane region" description="Helical" evidence="2">
    <location>
        <begin position="350"/>
        <end position="371"/>
    </location>
</feature>
<evidence type="ECO:0000313" key="3">
    <source>
        <dbReference type="EMBL" id="AJE45419.1"/>
    </source>
</evidence>
<feature type="transmembrane region" description="Helical" evidence="2">
    <location>
        <begin position="55"/>
        <end position="73"/>
    </location>
</feature>
<protein>
    <recommendedName>
        <fullName evidence="5">O-antigen polymerase</fullName>
    </recommendedName>
</protein>
<accession>A0A0B5DQP6</accession>
<dbReference type="HOGENOM" id="CLU_635685_0_0_5"/>
<gene>
    <name evidence="3" type="ORF">P73_0704</name>
</gene>
<feature type="transmembrane region" description="Helical" evidence="2">
    <location>
        <begin position="31"/>
        <end position="49"/>
    </location>
</feature>
<keyword evidence="4" id="KW-1185">Reference proteome</keyword>
<feature type="region of interest" description="Disordered" evidence="1">
    <location>
        <begin position="1"/>
        <end position="21"/>
    </location>
</feature>
<evidence type="ECO:0000256" key="2">
    <source>
        <dbReference type="SAM" id="Phobius"/>
    </source>
</evidence>
<feature type="transmembrane region" description="Helical" evidence="2">
    <location>
        <begin position="202"/>
        <end position="226"/>
    </location>
</feature>